<dbReference type="Gene3D" id="1.10.2000.10">
    <property type="entry name" value="Frizzled cysteine-rich domain"/>
    <property type="match status" value="1"/>
</dbReference>
<dbReference type="EMBL" id="CDQK01000003">
    <property type="protein sequence ID" value="CEP22340.1"/>
    <property type="molecule type" value="Genomic_DNA"/>
</dbReference>
<organism evidence="2 3">
    <name type="scientific">Cyberlindnera jadinii (strain ATCC 18201 / CBS 1600 / BCRC 20928 / JCM 3617 / NBRC 0987 / NRRL Y-1542)</name>
    <name type="common">Torula yeast</name>
    <name type="synonym">Candida utilis</name>
    <dbReference type="NCBI Taxonomy" id="983966"/>
    <lineage>
        <taxon>Eukaryota</taxon>
        <taxon>Fungi</taxon>
        <taxon>Dikarya</taxon>
        <taxon>Ascomycota</taxon>
        <taxon>Saccharomycotina</taxon>
        <taxon>Saccharomycetes</taxon>
        <taxon>Phaffomycetales</taxon>
        <taxon>Phaffomycetaceae</taxon>
        <taxon>Cyberlindnera</taxon>
    </lineage>
</organism>
<evidence type="ECO:0000313" key="3">
    <source>
        <dbReference type="Proteomes" id="UP000038830"/>
    </source>
</evidence>
<evidence type="ECO:0000256" key="1">
    <source>
        <dbReference type="SAM" id="SignalP"/>
    </source>
</evidence>
<dbReference type="GO" id="GO:0098703">
    <property type="term" value="P:calcium ion import across plasma membrane"/>
    <property type="evidence" value="ECO:0007669"/>
    <property type="project" value="InterPro"/>
</dbReference>
<feature type="chain" id="PRO_5012316963" evidence="1">
    <location>
        <begin position="16"/>
        <end position="537"/>
    </location>
</feature>
<feature type="signal peptide" evidence="1">
    <location>
        <begin position="1"/>
        <end position="15"/>
    </location>
</feature>
<dbReference type="Proteomes" id="UP000038830">
    <property type="component" value="Unassembled WGS sequence"/>
</dbReference>
<proteinExistence type="predicted"/>
<dbReference type="AlphaFoldDB" id="A0A0H5C2X9"/>
<name>A0A0H5C2X9_CYBJN</name>
<keyword evidence="1" id="KW-0732">Signal</keyword>
<dbReference type="PANTHER" id="PTHR39142:SF1">
    <property type="entry name" value="AEL197CP"/>
    <property type="match status" value="1"/>
</dbReference>
<accession>A0A0H5C2X9</accession>
<evidence type="ECO:0000313" key="2">
    <source>
        <dbReference type="EMBL" id="CEP22340.1"/>
    </source>
</evidence>
<dbReference type="GO" id="GO:0005262">
    <property type="term" value="F:calcium channel activity"/>
    <property type="evidence" value="ECO:0007669"/>
    <property type="project" value="InterPro"/>
</dbReference>
<dbReference type="InterPro" id="IPR036790">
    <property type="entry name" value="Frizzled_dom_sf"/>
</dbReference>
<protein>
    <submittedName>
        <fullName evidence="2">MID1 protein</fullName>
    </submittedName>
</protein>
<reference evidence="3" key="1">
    <citation type="journal article" date="2015" name="J. Biotechnol.">
        <title>The structure of the Cyberlindnera jadinii genome and its relation to Candida utilis analyzed by the occurrence of single nucleotide polymorphisms.</title>
        <authorList>
            <person name="Rupp O."/>
            <person name="Brinkrolf K."/>
            <person name="Buerth C."/>
            <person name="Kunigo M."/>
            <person name="Schneider J."/>
            <person name="Jaenicke S."/>
            <person name="Goesmann A."/>
            <person name="Puehler A."/>
            <person name="Jaeger K.-E."/>
            <person name="Ernst J.F."/>
        </authorList>
    </citation>
    <scope>NUCLEOTIDE SEQUENCE [LARGE SCALE GENOMIC DNA]</scope>
    <source>
        <strain evidence="3">ATCC 18201 / CBS 1600 / BCRC 20928 / JCM 3617 / NBRC 0987 / NRRL Y-1542</strain>
    </source>
</reference>
<dbReference type="InterPro" id="IPR024338">
    <property type="entry name" value="MID1/Yam8"/>
</dbReference>
<sequence>MIYTLPVLLATAALSQLVVQDFERDWQYKIGVEDMGEMPLTRYPQTKNRLPLVPRDTLDADDFANAIEMTDGSPVEVSIGPGEHALYRFDFTTPNVSYISLHYFTANVIEYPLNMSRLVSDEALDDLFGLNLYINDTTYAVTEFFEEGYASDIVYYSNNYVALNGTIYVEPYFQTTSRYFDQTDQAKFTFGFSSSELIYQWDNGTLADVVDTDGSSAFLQSSRYNVSADSLYRIVNETGSLKLHVFDEDGFGKVAGLLKSWAAVTAAQTVISDDLIQVGYRNLSGSYRLQLYVEGLDPSTTYYSILTFGLGNSGASGTVYSPRKFTTQEGGVCEFIYDLEFCSNVAYSVPRSNLTDNNRDLKLLYDAYAAAIYANFSLLMQQVSCDVSLDSRYSPIVTCEDCEEAYKNWLCSVTIPRCTTNSSSYFIRREAGEMRTEELQNLIQPQRSYYEVLPCIDMCNEIVRTCPASFGFQCPQNNDTILMMSYNYYNSDTSYDTCNIVGDAVLQLAKPDDSSAQRVLLDKKLWGMIAFTTLLVL</sequence>
<dbReference type="PANTHER" id="PTHR39142">
    <property type="entry name" value="MID1P"/>
    <property type="match status" value="1"/>
</dbReference>
<gene>
    <name evidence="2" type="primary">MID1</name>
    <name evidence="2" type="ORF">BN1211_2684</name>
</gene>
<dbReference type="Pfam" id="PF12929">
    <property type="entry name" value="Mid1"/>
    <property type="match status" value="1"/>
</dbReference>